<organism evidence="1">
    <name type="scientific">marine sediment metagenome</name>
    <dbReference type="NCBI Taxonomy" id="412755"/>
    <lineage>
        <taxon>unclassified sequences</taxon>
        <taxon>metagenomes</taxon>
        <taxon>ecological metagenomes</taxon>
    </lineage>
</organism>
<reference evidence="1" key="1">
    <citation type="journal article" date="2015" name="Nature">
        <title>Complex archaea that bridge the gap between prokaryotes and eukaryotes.</title>
        <authorList>
            <person name="Spang A."/>
            <person name="Saw J.H."/>
            <person name="Jorgensen S.L."/>
            <person name="Zaremba-Niedzwiedzka K."/>
            <person name="Martijn J."/>
            <person name="Lind A.E."/>
            <person name="van Eijk R."/>
            <person name="Schleper C."/>
            <person name="Guy L."/>
            <person name="Ettema T.J."/>
        </authorList>
    </citation>
    <scope>NUCLEOTIDE SEQUENCE</scope>
</reference>
<sequence length="324" mass="35512">MGKKFLFNPIEGTFDIVAGEDDYLQASKENDQINFNTGDEVIFDTVDMSAGSAISLNTSTGIFTLSAGKTYKLTCGLRFEYSSSARIGFQWYNITDSVAISMLARIHTMSSTNNYSNLPVMQCIITPDIDTQVSVRCTWEGDGVEDVNAGYTWAIVEKISETFPNVTSVEKEWTEFIPSVDAVTTAPTLATTHKKKASYKVVGKSLHIIWSYSHIWATGATGGSGDYLIPIPAGYTIDTSKVDMASVENTYAYGTPIGHGRIMQDTAWGELTVVIHDNTNLRLIITNENSGGTQVFKFMSNGFFAINVNNQKVLFTAEIPIITT</sequence>
<accession>A0A0F9N868</accession>
<evidence type="ECO:0000313" key="1">
    <source>
        <dbReference type="EMBL" id="KKM84975.1"/>
    </source>
</evidence>
<protein>
    <submittedName>
        <fullName evidence="1">Uncharacterized protein</fullName>
    </submittedName>
</protein>
<comment type="caution">
    <text evidence="1">The sequence shown here is derived from an EMBL/GenBank/DDBJ whole genome shotgun (WGS) entry which is preliminary data.</text>
</comment>
<dbReference type="EMBL" id="LAZR01007484">
    <property type="protein sequence ID" value="KKM84975.1"/>
    <property type="molecule type" value="Genomic_DNA"/>
</dbReference>
<name>A0A0F9N868_9ZZZZ</name>
<proteinExistence type="predicted"/>
<dbReference type="AlphaFoldDB" id="A0A0F9N868"/>
<gene>
    <name evidence="1" type="ORF">LCGC14_1293810</name>
</gene>